<name>A0ABX1W176_9SPHI</name>
<evidence type="ECO:0000313" key="1">
    <source>
        <dbReference type="EMBL" id="NNU33698.1"/>
    </source>
</evidence>
<proteinExistence type="predicted"/>
<accession>A0ABX1W176</accession>
<dbReference type="EMBL" id="JABFCR010000017">
    <property type="protein sequence ID" value="NNU33698.1"/>
    <property type="molecule type" value="Genomic_DNA"/>
</dbReference>
<dbReference type="Proteomes" id="UP000566071">
    <property type="component" value="Unassembled WGS sequence"/>
</dbReference>
<dbReference type="InterPro" id="IPR046901">
    <property type="entry name" value="ABC-3C_MC5"/>
</dbReference>
<sequence length="145" mass="16961">MERDSIELERIRIWDFYLTFPNEARKIKFPMQLAELKKIFKDKAANPYEDLIDPRRILQRMQSFQMAALRCPASYGLIDGELLIKKMVKRTDKPIPDAIKVNFQKNSPERDNIIKLVIGFADLPLYGAVGLKERSGLLDFKYDPR</sequence>
<protein>
    <submittedName>
        <fullName evidence="1">Uncharacterized protein</fullName>
    </submittedName>
</protein>
<dbReference type="Pfam" id="PF20291">
    <property type="entry name" value="MC5"/>
    <property type="match status" value="1"/>
</dbReference>
<organism evidence="1 2">
    <name type="scientific">Mucilaginibacter humi</name>
    <dbReference type="NCBI Taxonomy" id="2732510"/>
    <lineage>
        <taxon>Bacteria</taxon>
        <taxon>Pseudomonadati</taxon>
        <taxon>Bacteroidota</taxon>
        <taxon>Sphingobacteriia</taxon>
        <taxon>Sphingobacteriales</taxon>
        <taxon>Sphingobacteriaceae</taxon>
        <taxon>Mucilaginibacter</taxon>
    </lineage>
</organism>
<keyword evidence="2" id="KW-1185">Reference proteome</keyword>
<reference evidence="1 2" key="1">
    <citation type="submission" date="2020-05" db="EMBL/GenBank/DDBJ databases">
        <authorList>
            <person name="Khan S.A."/>
            <person name="Jeon C.O."/>
            <person name="Chun B.H."/>
        </authorList>
    </citation>
    <scope>NUCLEOTIDE SEQUENCE [LARGE SCALE GENOMIC DNA]</scope>
    <source>
        <strain evidence="1 2">S1162</strain>
    </source>
</reference>
<evidence type="ECO:0000313" key="2">
    <source>
        <dbReference type="Proteomes" id="UP000566071"/>
    </source>
</evidence>
<gene>
    <name evidence="1" type="ORF">HK413_05230</name>
</gene>
<comment type="caution">
    <text evidence="1">The sequence shown here is derived from an EMBL/GenBank/DDBJ whole genome shotgun (WGS) entry which is preliminary data.</text>
</comment>